<dbReference type="Proteomes" id="UP000562929">
    <property type="component" value="Unassembled WGS sequence"/>
</dbReference>
<evidence type="ECO:0000256" key="4">
    <source>
        <dbReference type="ARBA" id="ARBA00022475"/>
    </source>
</evidence>
<dbReference type="EMBL" id="JAACLJ010000009">
    <property type="protein sequence ID" value="KAF4581032.1"/>
    <property type="molecule type" value="Genomic_DNA"/>
</dbReference>
<dbReference type="GO" id="GO:0098552">
    <property type="term" value="C:side of membrane"/>
    <property type="evidence" value="ECO:0007669"/>
    <property type="project" value="UniProtKB-KW"/>
</dbReference>
<keyword evidence="5" id="KW-0964">Secreted</keyword>
<comment type="similarity">
    <text evidence="3">Belongs to the RBT5 family.</text>
</comment>
<feature type="domain" description="CFEM" evidence="18">
    <location>
        <begin position="1"/>
        <end position="111"/>
    </location>
</feature>
<evidence type="ECO:0000256" key="17">
    <source>
        <dbReference type="SAM" id="SignalP"/>
    </source>
</evidence>
<dbReference type="GO" id="GO:0046872">
    <property type="term" value="F:metal ion binding"/>
    <property type="evidence" value="ECO:0007669"/>
    <property type="project" value="UniProtKB-UniRule"/>
</dbReference>
<dbReference type="PANTHER" id="PTHR37928">
    <property type="entry name" value="CFEM DOMAIN PROTEIN (AFU_ORTHOLOGUE AFUA_6G14090)"/>
    <property type="match status" value="1"/>
</dbReference>
<sequence length="157" mass="15473">MKSALLVTLAASLAAAQDLGGMPACAKDCVSKYMGGSSVAGCQAADIACVCKNKDFLNNIACCLSKACKPEDQDKTISFAKQLCNAAGVQVPDKVECNKEAATSASASSSSSSSSSSATSLSASPSATRAASSASAPMMPAPGLLLGSLLAMLPAAI</sequence>
<evidence type="ECO:0000256" key="10">
    <source>
        <dbReference type="ARBA" id="ARBA00023004"/>
    </source>
</evidence>
<dbReference type="InterPro" id="IPR051735">
    <property type="entry name" value="CFEM_domain"/>
</dbReference>
<evidence type="ECO:0000256" key="8">
    <source>
        <dbReference type="ARBA" id="ARBA00022723"/>
    </source>
</evidence>
<keyword evidence="6 15" id="KW-0349">Heme</keyword>
<comment type="subcellular location">
    <subcellularLocation>
        <location evidence="1">Cell membrane</location>
        <topology evidence="1">Lipid-anchor</topology>
        <topology evidence="1">GPI-anchor</topology>
    </subcellularLocation>
    <subcellularLocation>
        <location evidence="2">Secreted</location>
    </subcellularLocation>
</comment>
<dbReference type="OrthoDB" id="3065412at2759"/>
<keyword evidence="12 15" id="KW-1015">Disulfide bond</keyword>
<evidence type="ECO:0000256" key="15">
    <source>
        <dbReference type="PROSITE-ProRule" id="PRU01356"/>
    </source>
</evidence>
<evidence type="ECO:0000313" key="20">
    <source>
        <dbReference type="Proteomes" id="UP000562929"/>
    </source>
</evidence>
<evidence type="ECO:0000256" key="2">
    <source>
        <dbReference type="ARBA" id="ARBA00004613"/>
    </source>
</evidence>
<keyword evidence="7" id="KW-0336">GPI-anchor</keyword>
<feature type="disulfide bond" evidence="15">
    <location>
        <begin position="51"/>
        <end position="84"/>
    </location>
</feature>
<accession>A0A8H4Q0X2</accession>
<feature type="region of interest" description="Disordered" evidence="16">
    <location>
        <begin position="104"/>
        <end position="123"/>
    </location>
</feature>
<name>A0A8H4Q0X2_9HYPO</name>
<keyword evidence="9 17" id="KW-0732">Signal</keyword>
<dbReference type="GO" id="GO:0005576">
    <property type="term" value="C:extracellular region"/>
    <property type="evidence" value="ECO:0007669"/>
    <property type="project" value="UniProtKB-SubCell"/>
</dbReference>
<dbReference type="PANTHER" id="PTHR37928:SF2">
    <property type="entry name" value="GPI ANCHORED CFEM DOMAIN PROTEIN (AFU_ORTHOLOGUE AFUA_6G10580)"/>
    <property type="match status" value="1"/>
</dbReference>
<comment type="caution">
    <text evidence="19">The sequence shown here is derived from an EMBL/GenBank/DDBJ whole genome shotgun (WGS) entry which is preliminary data.</text>
</comment>
<evidence type="ECO:0000256" key="12">
    <source>
        <dbReference type="ARBA" id="ARBA00023157"/>
    </source>
</evidence>
<dbReference type="AlphaFoldDB" id="A0A8H4Q0X2"/>
<organism evidence="19 20">
    <name type="scientific">Ophiocordyceps camponoti-floridani</name>
    <dbReference type="NCBI Taxonomy" id="2030778"/>
    <lineage>
        <taxon>Eukaryota</taxon>
        <taxon>Fungi</taxon>
        <taxon>Dikarya</taxon>
        <taxon>Ascomycota</taxon>
        <taxon>Pezizomycotina</taxon>
        <taxon>Sordariomycetes</taxon>
        <taxon>Hypocreomycetidae</taxon>
        <taxon>Hypocreales</taxon>
        <taxon>Ophiocordycipitaceae</taxon>
        <taxon>Ophiocordyceps</taxon>
    </lineage>
</organism>
<evidence type="ECO:0000256" key="9">
    <source>
        <dbReference type="ARBA" id="ARBA00022729"/>
    </source>
</evidence>
<dbReference type="PROSITE" id="PS52012">
    <property type="entry name" value="CFEM"/>
    <property type="match status" value="1"/>
</dbReference>
<proteinExistence type="inferred from homology"/>
<evidence type="ECO:0000256" key="1">
    <source>
        <dbReference type="ARBA" id="ARBA00004609"/>
    </source>
</evidence>
<keyword evidence="11" id="KW-0472">Membrane</keyword>
<dbReference type="InterPro" id="IPR008427">
    <property type="entry name" value="Extracellular_membr_CFEM_dom"/>
</dbReference>
<keyword evidence="10 15" id="KW-0408">Iron</keyword>
<evidence type="ECO:0000256" key="3">
    <source>
        <dbReference type="ARBA" id="ARBA00010031"/>
    </source>
</evidence>
<keyword evidence="4" id="KW-1003">Cell membrane</keyword>
<evidence type="ECO:0000256" key="16">
    <source>
        <dbReference type="SAM" id="MobiDB-lite"/>
    </source>
</evidence>
<keyword evidence="20" id="KW-1185">Reference proteome</keyword>
<feature type="signal peptide" evidence="17">
    <location>
        <begin position="1"/>
        <end position="16"/>
    </location>
</feature>
<keyword evidence="8 15" id="KW-0479">Metal-binding</keyword>
<keyword evidence="13" id="KW-0325">Glycoprotein</keyword>
<dbReference type="Pfam" id="PF05730">
    <property type="entry name" value="CFEM"/>
    <property type="match status" value="1"/>
</dbReference>
<gene>
    <name evidence="19" type="ORF">GQ602_007169</name>
</gene>
<evidence type="ECO:0000313" key="19">
    <source>
        <dbReference type="EMBL" id="KAF4581032.1"/>
    </source>
</evidence>
<reference evidence="19 20" key="1">
    <citation type="journal article" date="2020" name="G3 (Bethesda)">
        <title>Genetic Underpinnings of Host Manipulation by Ophiocordyceps as Revealed by Comparative Transcriptomics.</title>
        <authorList>
            <person name="Will I."/>
            <person name="Das B."/>
            <person name="Trinh T."/>
            <person name="Brachmann A."/>
            <person name="Ohm R.A."/>
            <person name="de Bekker C."/>
        </authorList>
    </citation>
    <scope>NUCLEOTIDE SEQUENCE [LARGE SCALE GENOMIC DNA]</scope>
    <source>
        <strain evidence="19 20">EC05</strain>
    </source>
</reference>
<evidence type="ECO:0000256" key="5">
    <source>
        <dbReference type="ARBA" id="ARBA00022525"/>
    </source>
</evidence>
<evidence type="ECO:0000256" key="13">
    <source>
        <dbReference type="ARBA" id="ARBA00023180"/>
    </source>
</evidence>
<evidence type="ECO:0000256" key="6">
    <source>
        <dbReference type="ARBA" id="ARBA00022617"/>
    </source>
</evidence>
<dbReference type="SMART" id="SM00747">
    <property type="entry name" value="CFEM"/>
    <property type="match status" value="1"/>
</dbReference>
<evidence type="ECO:0000256" key="7">
    <source>
        <dbReference type="ARBA" id="ARBA00022622"/>
    </source>
</evidence>
<evidence type="ECO:0000256" key="11">
    <source>
        <dbReference type="ARBA" id="ARBA00023136"/>
    </source>
</evidence>
<evidence type="ECO:0000259" key="18">
    <source>
        <dbReference type="PROSITE" id="PS52012"/>
    </source>
</evidence>
<feature type="binding site" description="axial binding residue" evidence="15">
    <location>
        <position position="46"/>
    </location>
    <ligand>
        <name>heme</name>
        <dbReference type="ChEBI" id="CHEBI:30413"/>
    </ligand>
    <ligandPart>
        <name>Fe</name>
        <dbReference type="ChEBI" id="CHEBI:18248"/>
    </ligandPart>
</feature>
<protein>
    <submittedName>
        <fullName evidence="19">Cell wall protein</fullName>
    </submittedName>
</protein>
<evidence type="ECO:0000256" key="14">
    <source>
        <dbReference type="ARBA" id="ARBA00023288"/>
    </source>
</evidence>
<feature type="chain" id="PRO_5034046695" evidence="17">
    <location>
        <begin position="17"/>
        <end position="157"/>
    </location>
</feature>
<comment type="caution">
    <text evidence="15">Lacks conserved residue(s) required for the propagation of feature annotation.</text>
</comment>
<feature type="disulfide bond" evidence="15">
    <location>
        <begin position="42"/>
        <end position="49"/>
    </location>
</feature>
<dbReference type="GO" id="GO:0005886">
    <property type="term" value="C:plasma membrane"/>
    <property type="evidence" value="ECO:0007669"/>
    <property type="project" value="UniProtKB-SubCell"/>
</dbReference>
<keyword evidence="14" id="KW-0449">Lipoprotein</keyword>